<evidence type="ECO:0000256" key="1">
    <source>
        <dbReference type="SAM" id="MobiDB-lite"/>
    </source>
</evidence>
<dbReference type="AlphaFoldDB" id="A0ABD1YPQ3"/>
<protein>
    <submittedName>
        <fullName evidence="2">Uncharacterized protein</fullName>
    </submittedName>
</protein>
<gene>
    <name evidence="2" type="ORF">R1flu_004242</name>
</gene>
<dbReference type="Proteomes" id="UP001605036">
    <property type="component" value="Unassembled WGS sequence"/>
</dbReference>
<evidence type="ECO:0000313" key="3">
    <source>
        <dbReference type="Proteomes" id="UP001605036"/>
    </source>
</evidence>
<sequence length="88" mass="9752">MLRTNILKTAQGDDGGKAGIPQSSNLQCVSVSGELAREVPKAVKEKVSTMGSICFNYLDRIERPSDHGRHELDTLAFDVNEFDYEHDV</sequence>
<accession>A0ABD1YPQ3</accession>
<dbReference type="EMBL" id="JBHFFA010000003">
    <property type="protein sequence ID" value="KAL2632763.1"/>
    <property type="molecule type" value="Genomic_DNA"/>
</dbReference>
<organism evidence="2 3">
    <name type="scientific">Riccia fluitans</name>
    <dbReference type="NCBI Taxonomy" id="41844"/>
    <lineage>
        <taxon>Eukaryota</taxon>
        <taxon>Viridiplantae</taxon>
        <taxon>Streptophyta</taxon>
        <taxon>Embryophyta</taxon>
        <taxon>Marchantiophyta</taxon>
        <taxon>Marchantiopsida</taxon>
        <taxon>Marchantiidae</taxon>
        <taxon>Marchantiales</taxon>
        <taxon>Ricciaceae</taxon>
        <taxon>Riccia</taxon>
    </lineage>
</organism>
<evidence type="ECO:0000313" key="2">
    <source>
        <dbReference type="EMBL" id="KAL2632763.1"/>
    </source>
</evidence>
<name>A0ABD1YPQ3_9MARC</name>
<proteinExistence type="predicted"/>
<feature type="region of interest" description="Disordered" evidence="1">
    <location>
        <begin position="1"/>
        <end position="23"/>
    </location>
</feature>
<reference evidence="2 3" key="1">
    <citation type="submission" date="2024-09" db="EMBL/GenBank/DDBJ databases">
        <title>Chromosome-scale assembly of Riccia fluitans.</title>
        <authorList>
            <person name="Paukszto L."/>
            <person name="Sawicki J."/>
            <person name="Karawczyk K."/>
            <person name="Piernik-Szablinska J."/>
            <person name="Szczecinska M."/>
            <person name="Mazdziarz M."/>
        </authorList>
    </citation>
    <scope>NUCLEOTIDE SEQUENCE [LARGE SCALE GENOMIC DNA]</scope>
    <source>
        <strain evidence="2">Rf_01</strain>
        <tissue evidence="2">Aerial parts of the thallus</tissue>
    </source>
</reference>
<comment type="caution">
    <text evidence="2">The sequence shown here is derived from an EMBL/GenBank/DDBJ whole genome shotgun (WGS) entry which is preliminary data.</text>
</comment>
<keyword evidence="3" id="KW-1185">Reference proteome</keyword>